<dbReference type="EMBL" id="UINC01223852">
    <property type="protein sequence ID" value="SVE53211.1"/>
    <property type="molecule type" value="Genomic_DNA"/>
</dbReference>
<keyword evidence="1" id="KW-1133">Transmembrane helix</keyword>
<accession>A0A383E927</accession>
<keyword evidence="1" id="KW-0472">Membrane</keyword>
<evidence type="ECO:0000313" key="2">
    <source>
        <dbReference type="EMBL" id="SVE53211.1"/>
    </source>
</evidence>
<sequence length="195" mass="23013">IQNRFLWFHFIPIILPTSVLVGLGFNKMVMIQTSGWYFNPLLLIFIFLLIFDIKFILNKLLVNRNRQFDFCLWPYELHPLVEKNFAAQLAADIIACTTDVNDYILSWGSVPQLHVLSMRRSPVNWLNTNNQNMNEILPDWKEKLFSSMKENKPVCIVQFDDDLDLKHVKAATSLEYVLDEQYPNPIFKLYRLKTQ</sequence>
<keyword evidence="1" id="KW-0812">Transmembrane</keyword>
<feature type="non-terminal residue" evidence="2">
    <location>
        <position position="1"/>
    </location>
</feature>
<feature type="transmembrane region" description="Helical" evidence="1">
    <location>
        <begin position="7"/>
        <end position="25"/>
    </location>
</feature>
<proteinExistence type="predicted"/>
<protein>
    <submittedName>
        <fullName evidence="2">Uncharacterized protein</fullName>
    </submittedName>
</protein>
<feature type="transmembrane region" description="Helical" evidence="1">
    <location>
        <begin position="37"/>
        <end position="57"/>
    </location>
</feature>
<gene>
    <name evidence="2" type="ORF">METZ01_LOCUS506065</name>
</gene>
<dbReference type="AlphaFoldDB" id="A0A383E927"/>
<name>A0A383E927_9ZZZZ</name>
<evidence type="ECO:0000256" key="1">
    <source>
        <dbReference type="SAM" id="Phobius"/>
    </source>
</evidence>
<reference evidence="2" key="1">
    <citation type="submission" date="2018-05" db="EMBL/GenBank/DDBJ databases">
        <authorList>
            <person name="Lanie J.A."/>
            <person name="Ng W.-L."/>
            <person name="Kazmierczak K.M."/>
            <person name="Andrzejewski T.M."/>
            <person name="Davidsen T.M."/>
            <person name="Wayne K.J."/>
            <person name="Tettelin H."/>
            <person name="Glass J.I."/>
            <person name="Rusch D."/>
            <person name="Podicherti R."/>
            <person name="Tsui H.-C.T."/>
            <person name="Winkler M.E."/>
        </authorList>
    </citation>
    <scope>NUCLEOTIDE SEQUENCE</scope>
</reference>
<organism evidence="2">
    <name type="scientific">marine metagenome</name>
    <dbReference type="NCBI Taxonomy" id="408172"/>
    <lineage>
        <taxon>unclassified sequences</taxon>
        <taxon>metagenomes</taxon>
        <taxon>ecological metagenomes</taxon>
    </lineage>
</organism>